<dbReference type="Pfam" id="PF08845">
    <property type="entry name" value="SymE_toxin"/>
    <property type="match status" value="1"/>
</dbReference>
<proteinExistence type="predicted"/>
<name>A0A431U6M6_9BACT</name>
<accession>A0A431U6M6</accession>
<keyword evidence="3" id="KW-1185">Reference proteome</keyword>
<reference evidence="2 3" key="1">
    <citation type="submission" date="2018-12" db="EMBL/GenBank/DDBJ databases">
        <title>Hymenobacter gummosus sp. nov., isolated from a spring.</title>
        <authorList>
            <person name="Nie L."/>
        </authorList>
    </citation>
    <scope>NUCLEOTIDE SEQUENCE [LARGE SCALE GENOMIC DNA]</scope>
    <source>
        <strain evidence="2 3">KCTC 52166</strain>
    </source>
</reference>
<evidence type="ECO:0000313" key="2">
    <source>
        <dbReference type="EMBL" id="RTQ52296.1"/>
    </source>
</evidence>
<comment type="caution">
    <text evidence="2">The sequence shown here is derived from an EMBL/GenBank/DDBJ whole genome shotgun (WGS) entry which is preliminary data.</text>
</comment>
<dbReference type="GO" id="GO:0016070">
    <property type="term" value="P:RNA metabolic process"/>
    <property type="evidence" value="ECO:0007669"/>
    <property type="project" value="InterPro"/>
</dbReference>
<evidence type="ECO:0000259" key="1">
    <source>
        <dbReference type="Pfam" id="PF08845"/>
    </source>
</evidence>
<dbReference type="GO" id="GO:0016788">
    <property type="term" value="F:hydrolase activity, acting on ester bonds"/>
    <property type="evidence" value="ECO:0007669"/>
    <property type="project" value="InterPro"/>
</dbReference>
<dbReference type="GO" id="GO:0003723">
    <property type="term" value="F:RNA binding"/>
    <property type="evidence" value="ECO:0007669"/>
    <property type="project" value="InterPro"/>
</dbReference>
<gene>
    <name evidence="2" type="ORF">EJV47_04545</name>
</gene>
<feature type="domain" description="Toxin SymE-like" evidence="1">
    <location>
        <begin position="7"/>
        <end position="59"/>
    </location>
</feature>
<dbReference type="EMBL" id="RXOF01000002">
    <property type="protein sequence ID" value="RTQ52296.1"/>
    <property type="molecule type" value="Genomic_DNA"/>
</dbReference>
<dbReference type="InterPro" id="IPR014944">
    <property type="entry name" value="Toxin_SymE-like"/>
</dbReference>
<protein>
    <submittedName>
        <fullName evidence="2">Type I toxin-antitoxin system SymE family toxin</fullName>
    </submittedName>
</protein>
<dbReference type="AlphaFoldDB" id="A0A431U6M6"/>
<dbReference type="OrthoDB" id="965989at2"/>
<dbReference type="RefSeq" id="WP_126691953.1">
    <property type="nucleotide sequence ID" value="NZ_RXOF01000002.1"/>
</dbReference>
<evidence type="ECO:0000313" key="3">
    <source>
        <dbReference type="Proteomes" id="UP000282184"/>
    </source>
</evidence>
<dbReference type="GO" id="GO:0005737">
    <property type="term" value="C:cytoplasm"/>
    <property type="evidence" value="ECO:0007669"/>
    <property type="project" value="InterPro"/>
</dbReference>
<organism evidence="2 3">
    <name type="scientific">Hymenobacter gummosus</name>
    <dbReference type="NCBI Taxonomy" id="1776032"/>
    <lineage>
        <taxon>Bacteria</taxon>
        <taxon>Pseudomonadati</taxon>
        <taxon>Bacteroidota</taxon>
        <taxon>Cytophagia</taxon>
        <taxon>Cytophagales</taxon>
        <taxon>Hymenobacteraceae</taxon>
        <taxon>Hymenobacter</taxon>
    </lineage>
</organism>
<sequence length="61" mass="6508">MPSNAPRRLKVAPHFKRLPPRPAVTSSLRLQGDWLEAAGFPPGSTAVVHIEAGRLVITPAA</sequence>
<dbReference type="Proteomes" id="UP000282184">
    <property type="component" value="Unassembled WGS sequence"/>
</dbReference>